<dbReference type="PIRSF" id="PIRSF028451">
    <property type="entry name" value="UCP028451"/>
    <property type="match status" value="1"/>
</dbReference>
<comment type="caution">
    <text evidence="1">The sequence shown here is derived from an EMBL/GenBank/DDBJ whole genome shotgun (WGS) entry which is preliminary data.</text>
</comment>
<dbReference type="RefSeq" id="WP_379837749.1">
    <property type="nucleotide sequence ID" value="NZ_JBHRYQ010000001.1"/>
</dbReference>
<organism evidence="1 2">
    <name type="scientific">Lacihabitans lacunae</name>
    <dbReference type="NCBI Taxonomy" id="1028214"/>
    <lineage>
        <taxon>Bacteria</taxon>
        <taxon>Pseudomonadati</taxon>
        <taxon>Bacteroidota</taxon>
        <taxon>Cytophagia</taxon>
        <taxon>Cytophagales</taxon>
        <taxon>Leadbetterellaceae</taxon>
        <taxon>Lacihabitans</taxon>
    </lineage>
</organism>
<evidence type="ECO:0000313" key="1">
    <source>
        <dbReference type="EMBL" id="MFC3811071.1"/>
    </source>
</evidence>
<dbReference type="InterPro" id="IPR012808">
    <property type="entry name" value="CHP02453"/>
</dbReference>
<proteinExistence type="predicted"/>
<protein>
    <submittedName>
        <fullName evidence="1">DUF2461 domain-containing protein</fullName>
    </submittedName>
</protein>
<dbReference type="Proteomes" id="UP001595616">
    <property type="component" value="Unassembled WGS sequence"/>
</dbReference>
<dbReference type="PANTHER" id="PTHR36452">
    <property type="entry name" value="CHROMOSOME 12, WHOLE GENOME SHOTGUN SEQUENCE"/>
    <property type="match status" value="1"/>
</dbReference>
<gene>
    <name evidence="1" type="ORF">ACFOOI_10430</name>
</gene>
<dbReference type="EMBL" id="JBHRYQ010000001">
    <property type="protein sequence ID" value="MFC3811071.1"/>
    <property type="molecule type" value="Genomic_DNA"/>
</dbReference>
<evidence type="ECO:0000313" key="2">
    <source>
        <dbReference type="Proteomes" id="UP001595616"/>
    </source>
</evidence>
<accession>A0ABV7YYF4</accession>
<dbReference type="NCBIfam" id="TIGR02453">
    <property type="entry name" value="TIGR02453 family protein"/>
    <property type="match status" value="1"/>
</dbReference>
<reference evidence="2" key="1">
    <citation type="journal article" date="2019" name="Int. J. Syst. Evol. Microbiol.">
        <title>The Global Catalogue of Microorganisms (GCM) 10K type strain sequencing project: providing services to taxonomists for standard genome sequencing and annotation.</title>
        <authorList>
            <consortium name="The Broad Institute Genomics Platform"/>
            <consortium name="The Broad Institute Genome Sequencing Center for Infectious Disease"/>
            <person name="Wu L."/>
            <person name="Ma J."/>
        </authorList>
    </citation>
    <scope>NUCLEOTIDE SEQUENCE [LARGE SCALE GENOMIC DNA]</scope>
    <source>
        <strain evidence="2">CECT 7956</strain>
    </source>
</reference>
<dbReference type="InterPro" id="IPR015996">
    <property type="entry name" value="UCP028451"/>
</dbReference>
<sequence>MNKIVFDYLKTLEKNNNREWFGEHKDQYEEALAEMKVLAEKVYQELTKTDVLETPSGAKSLHRIYRDVRFKKDKTPYKINFSSSFKRATATRRGSYYFHIQPGNSFVAGGFWGPNPEDLKRIRERILIENADYKAIITSKEFMETFGSVYGEQVKTAPKGFDKEDENIDLVKPKQFILKHDFADKEVLDPNFHLKIVAIFQKMRPYFDLMSDFLTTNLNGELEV</sequence>
<dbReference type="Pfam" id="PF09365">
    <property type="entry name" value="DUF2461"/>
    <property type="match status" value="1"/>
</dbReference>
<keyword evidence="2" id="KW-1185">Reference proteome</keyword>
<dbReference type="PANTHER" id="PTHR36452:SF1">
    <property type="entry name" value="DUF2461 DOMAIN-CONTAINING PROTEIN"/>
    <property type="match status" value="1"/>
</dbReference>
<name>A0ABV7YYF4_9BACT</name>